<dbReference type="PROSITE" id="PS50850">
    <property type="entry name" value="MFS"/>
    <property type="match status" value="1"/>
</dbReference>
<feature type="transmembrane region" description="Helical" evidence="9">
    <location>
        <begin position="235"/>
        <end position="254"/>
    </location>
</feature>
<reference evidence="11 12" key="1">
    <citation type="submission" date="2016-09" db="EMBL/GenBank/DDBJ databases">
        <title>Acidihalobacter prosperus V6 (DSM14174).</title>
        <authorList>
            <person name="Khaleque H.N."/>
            <person name="Ramsay J.P."/>
            <person name="Murphy R.J.T."/>
            <person name="Kaksonen A.H."/>
            <person name="Boxall N.J."/>
            <person name="Watkin E.L.J."/>
        </authorList>
    </citation>
    <scope>NUCLEOTIDE SEQUENCE [LARGE SCALE GENOMIC DNA]</scope>
    <source>
        <strain evidence="11 12">V6</strain>
    </source>
</reference>
<dbReference type="PANTHER" id="PTHR42718:SF9">
    <property type="entry name" value="MAJOR FACILITATOR SUPERFAMILY MULTIDRUG TRANSPORTER MFSC"/>
    <property type="match status" value="1"/>
</dbReference>
<dbReference type="Gene3D" id="1.20.1720.10">
    <property type="entry name" value="Multidrug resistance protein D"/>
    <property type="match status" value="1"/>
</dbReference>
<feature type="transmembrane region" description="Helical" evidence="9">
    <location>
        <begin position="482"/>
        <end position="500"/>
    </location>
</feature>
<dbReference type="GO" id="GO:0022857">
    <property type="term" value="F:transmembrane transporter activity"/>
    <property type="evidence" value="ECO:0007669"/>
    <property type="project" value="InterPro"/>
</dbReference>
<proteinExistence type="inferred from homology"/>
<feature type="transmembrane region" description="Helical" evidence="9">
    <location>
        <begin position="371"/>
        <end position="392"/>
    </location>
</feature>
<feature type="transmembrane region" description="Helical" evidence="9">
    <location>
        <begin position="82"/>
        <end position="103"/>
    </location>
</feature>
<dbReference type="GO" id="GO:0005886">
    <property type="term" value="C:plasma membrane"/>
    <property type="evidence" value="ECO:0007669"/>
    <property type="project" value="UniProtKB-SubCell"/>
</dbReference>
<gene>
    <name evidence="11" type="primary">emrB</name>
    <name evidence="11" type="ORF">BJI67_15235</name>
</gene>
<keyword evidence="3" id="KW-0813">Transport</keyword>
<dbReference type="AlphaFoldDB" id="A0A1D8KBA5"/>
<organism evidence="11 12">
    <name type="scientific">Acidihalobacter aeolianus</name>
    <dbReference type="NCBI Taxonomy" id="2792603"/>
    <lineage>
        <taxon>Bacteria</taxon>
        <taxon>Pseudomonadati</taxon>
        <taxon>Pseudomonadota</taxon>
        <taxon>Gammaproteobacteria</taxon>
        <taxon>Chromatiales</taxon>
        <taxon>Ectothiorhodospiraceae</taxon>
        <taxon>Acidihalobacter</taxon>
    </lineage>
</organism>
<protein>
    <submittedName>
        <fullName evidence="11">Multidrug resistance protein B</fullName>
    </submittedName>
</protein>
<keyword evidence="5" id="KW-0997">Cell inner membrane</keyword>
<keyword evidence="4" id="KW-1003">Cell membrane</keyword>
<dbReference type="InterPro" id="IPR004638">
    <property type="entry name" value="EmrB-like"/>
</dbReference>
<evidence type="ECO:0000313" key="11">
    <source>
        <dbReference type="EMBL" id="AOV18234.1"/>
    </source>
</evidence>
<feature type="transmembrane region" description="Helical" evidence="9">
    <location>
        <begin position="304"/>
        <end position="324"/>
    </location>
</feature>
<evidence type="ECO:0000256" key="9">
    <source>
        <dbReference type="SAM" id="Phobius"/>
    </source>
</evidence>
<accession>A0A1D8KBA5</accession>
<feature type="domain" description="Major facilitator superfamily (MFS) profile" evidence="10">
    <location>
        <begin position="18"/>
        <end position="505"/>
    </location>
</feature>
<evidence type="ECO:0000256" key="8">
    <source>
        <dbReference type="ARBA" id="ARBA00023136"/>
    </source>
</evidence>
<evidence type="ECO:0000256" key="2">
    <source>
        <dbReference type="ARBA" id="ARBA00008537"/>
    </source>
</evidence>
<dbReference type="Proteomes" id="UP000095342">
    <property type="component" value="Chromosome"/>
</dbReference>
<dbReference type="FunFam" id="1.20.1720.10:FF:000002">
    <property type="entry name" value="Multidrug resistance protein B"/>
    <property type="match status" value="1"/>
</dbReference>
<dbReference type="RefSeq" id="WP_070073764.1">
    <property type="nucleotide sequence ID" value="NZ_CP017448.1"/>
</dbReference>
<keyword evidence="6 9" id="KW-0812">Transmembrane</keyword>
<comment type="similarity">
    <text evidence="2">Belongs to the major facilitator superfamily. EmrB family.</text>
</comment>
<keyword evidence="7 9" id="KW-1133">Transmembrane helix</keyword>
<dbReference type="Gene3D" id="1.20.1250.20">
    <property type="entry name" value="MFS general substrate transporter like domains"/>
    <property type="match status" value="1"/>
</dbReference>
<feature type="transmembrane region" description="Helical" evidence="9">
    <location>
        <begin position="141"/>
        <end position="160"/>
    </location>
</feature>
<feature type="transmembrane region" description="Helical" evidence="9">
    <location>
        <begin position="336"/>
        <end position="356"/>
    </location>
</feature>
<name>A0A1D8KBA5_9GAMM</name>
<dbReference type="SUPFAM" id="SSF103473">
    <property type="entry name" value="MFS general substrate transporter"/>
    <property type="match status" value="1"/>
</dbReference>
<dbReference type="GO" id="GO:1990961">
    <property type="term" value="P:xenobiotic detoxification by transmembrane export across the plasma membrane"/>
    <property type="evidence" value="ECO:0007669"/>
    <property type="project" value="UniProtKB-ARBA"/>
</dbReference>
<dbReference type="PANTHER" id="PTHR42718">
    <property type="entry name" value="MAJOR FACILITATOR SUPERFAMILY MULTIDRUG TRANSPORTER MFSC"/>
    <property type="match status" value="1"/>
</dbReference>
<evidence type="ECO:0000256" key="7">
    <source>
        <dbReference type="ARBA" id="ARBA00022989"/>
    </source>
</evidence>
<keyword evidence="8 9" id="KW-0472">Membrane</keyword>
<dbReference type="GO" id="GO:0015721">
    <property type="term" value="P:bile acid and bile salt transport"/>
    <property type="evidence" value="ECO:0007669"/>
    <property type="project" value="UniProtKB-ARBA"/>
</dbReference>
<feature type="transmembrane region" description="Helical" evidence="9">
    <location>
        <begin position="56"/>
        <end position="75"/>
    </location>
</feature>
<evidence type="ECO:0000256" key="1">
    <source>
        <dbReference type="ARBA" id="ARBA00004429"/>
    </source>
</evidence>
<dbReference type="InterPro" id="IPR020846">
    <property type="entry name" value="MFS_dom"/>
</dbReference>
<evidence type="ECO:0000256" key="6">
    <source>
        <dbReference type="ARBA" id="ARBA00022692"/>
    </source>
</evidence>
<evidence type="ECO:0000313" key="12">
    <source>
        <dbReference type="Proteomes" id="UP000095342"/>
    </source>
</evidence>
<evidence type="ECO:0000256" key="4">
    <source>
        <dbReference type="ARBA" id="ARBA00022475"/>
    </source>
</evidence>
<dbReference type="CDD" id="cd17503">
    <property type="entry name" value="MFS_LmrB_MDR_like"/>
    <property type="match status" value="1"/>
</dbReference>
<feature type="transmembrane region" description="Helical" evidence="9">
    <location>
        <begin position="172"/>
        <end position="192"/>
    </location>
</feature>
<evidence type="ECO:0000259" key="10">
    <source>
        <dbReference type="PROSITE" id="PS50850"/>
    </source>
</evidence>
<keyword evidence="12" id="KW-1185">Reference proteome</keyword>
<evidence type="ECO:0000256" key="5">
    <source>
        <dbReference type="ARBA" id="ARBA00022519"/>
    </source>
</evidence>
<feature type="transmembrane region" description="Helical" evidence="9">
    <location>
        <begin position="275"/>
        <end position="298"/>
    </location>
</feature>
<feature type="transmembrane region" description="Helical" evidence="9">
    <location>
        <begin position="109"/>
        <end position="129"/>
    </location>
</feature>
<feature type="transmembrane region" description="Helical" evidence="9">
    <location>
        <begin position="12"/>
        <end position="31"/>
    </location>
</feature>
<comment type="subcellular location">
    <subcellularLocation>
        <location evidence="1">Cell inner membrane</location>
        <topology evidence="1">Multi-pass membrane protein</topology>
    </subcellularLocation>
</comment>
<sequence length="516" mass="56097">MAEETLPQPYQGATLAALTLSLALATFMNVLDTTITNVAVPAIAGDLGVSPDQGTWVITAFVVSTAIAVPLTGWLAQRFGEVRLFVACTGLFTLFSMLCGLAGNFSVLLFLRVLQGAVAGPMIPLSQSLLMNNYPPDKRGLALAIWGMTTVVAPVLGPIFGGWITDNYSWPWIFYINIPVGVFSILVAWSLLKNRETPRRRLPIDAVGLALLIVGVGALQVMLDNGNQDDWFGSSFILTLGITALIAIVLFIIWEWYDPHPVVDLTLFKSRNFNVAAIAITLGFGVYFGGIVIFPLWLQTQLNYTATWAGIASAPVGLLAIVLSPMVGRNLHRVDLRLFVTVAFLVFSICSFWLGSLTTQVDLWQLIDPRIYLGIGIATFFIPLTAMSLAGLPQSRVASASGLLNFLRTVGASFGTSLSVTLWDRRATLHDTRLMEHLTSADQTLQQTFAQLHAHGFTTGAGYGVVERLVAQQAFMLSTNDFFWLSGWIFLFLMGMVWFAKPPFAPARGAPPATAE</sequence>
<dbReference type="EMBL" id="CP017448">
    <property type="protein sequence ID" value="AOV18234.1"/>
    <property type="molecule type" value="Genomic_DNA"/>
</dbReference>
<dbReference type="InterPro" id="IPR011701">
    <property type="entry name" value="MFS"/>
</dbReference>
<dbReference type="KEGG" id="aaeo:BJI67_15235"/>
<evidence type="ECO:0000256" key="3">
    <source>
        <dbReference type="ARBA" id="ARBA00022448"/>
    </source>
</evidence>
<feature type="transmembrane region" description="Helical" evidence="9">
    <location>
        <begin position="204"/>
        <end position="223"/>
    </location>
</feature>
<dbReference type="InterPro" id="IPR036259">
    <property type="entry name" value="MFS_trans_sf"/>
</dbReference>
<dbReference type="Pfam" id="PF07690">
    <property type="entry name" value="MFS_1"/>
    <property type="match status" value="1"/>
</dbReference>
<dbReference type="NCBIfam" id="TIGR00711">
    <property type="entry name" value="efflux_EmrB"/>
    <property type="match status" value="1"/>
</dbReference>